<organism evidence="1 2">
    <name type="scientific">Neonectria punicea</name>
    <dbReference type="NCBI Taxonomy" id="979145"/>
    <lineage>
        <taxon>Eukaryota</taxon>
        <taxon>Fungi</taxon>
        <taxon>Dikarya</taxon>
        <taxon>Ascomycota</taxon>
        <taxon>Pezizomycotina</taxon>
        <taxon>Sordariomycetes</taxon>
        <taxon>Hypocreomycetidae</taxon>
        <taxon>Hypocreales</taxon>
        <taxon>Nectriaceae</taxon>
        <taxon>Neonectria</taxon>
    </lineage>
</organism>
<comment type="caution">
    <text evidence="1">The sequence shown here is derived from an EMBL/GenBank/DDBJ whole genome shotgun (WGS) entry which is preliminary data.</text>
</comment>
<keyword evidence="2" id="KW-1185">Reference proteome</keyword>
<evidence type="ECO:0000313" key="1">
    <source>
        <dbReference type="EMBL" id="KAK7403922.1"/>
    </source>
</evidence>
<protein>
    <submittedName>
        <fullName evidence="1">Uncharacterized protein</fullName>
    </submittedName>
</protein>
<evidence type="ECO:0000313" key="2">
    <source>
        <dbReference type="Proteomes" id="UP001498476"/>
    </source>
</evidence>
<dbReference type="Proteomes" id="UP001498476">
    <property type="component" value="Unassembled WGS sequence"/>
</dbReference>
<name>A0ABR1GQ72_9HYPO</name>
<reference evidence="1 2" key="1">
    <citation type="journal article" date="2025" name="Microbiol. Resour. Announc.">
        <title>Draft genome sequences for Neonectria magnoliae and Neonectria punicea, canker pathogens of Liriodendron tulipifera and Acer saccharum in West Virginia.</title>
        <authorList>
            <person name="Petronek H.M."/>
            <person name="Kasson M.T."/>
            <person name="Metheny A.M."/>
            <person name="Stauder C.M."/>
            <person name="Lovett B."/>
            <person name="Lynch S.C."/>
            <person name="Garnas J.R."/>
            <person name="Kasson L.R."/>
            <person name="Stajich J.E."/>
        </authorList>
    </citation>
    <scope>NUCLEOTIDE SEQUENCE [LARGE SCALE GENOMIC DNA]</scope>
    <source>
        <strain evidence="1 2">NRRL 64653</strain>
    </source>
</reference>
<accession>A0ABR1GQ72</accession>
<proteinExistence type="predicted"/>
<sequence>MSELRIQGFVRAALNGNETAIQGVMDPLRETVSVFDYLNEDDVVTRMDTIASGIYQDLQLIELYAAGSEGLSAHWNEFYPQYFGMVSEFARDFVSTQVRYIQLQFAAHDSPYRESVLKELSEIQDRIKDMKYPFED</sequence>
<gene>
    <name evidence="1" type="ORF">QQX98_010292</name>
</gene>
<dbReference type="EMBL" id="JAZAVJ010000222">
    <property type="protein sequence ID" value="KAK7403922.1"/>
    <property type="molecule type" value="Genomic_DNA"/>
</dbReference>